<organism evidence="4 5">
    <name type="scientific">Jaapia argillacea MUCL 33604</name>
    <dbReference type="NCBI Taxonomy" id="933084"/>
    <lineage>
        <taxon>Eukaryota</taxon>
        <taxon>Fungi</taxon>
        <taxon>Dikarya</taxon>
        <taxon>Basidiomycota</taxon>
        <taxon>Agaricomycotina</taxon>
        <taxon>Agaricomycetes</taxon>
        <taxon>Agaricomycetidae</taxon>
        <taxon>Jaapiales</taxon>
        <taxon>Jaapiaceae</taxon>
        <taxon>Jaapia</taxon>
    </lineage>
</organism>
<dbReference type="InterPro" id="IPR051601">
    <property type="entry name" value="Serine_prot/Carboxylest_S33"/>
</dbReference>
<dbReference type="PANTHER" id="PTHR43248:SF2">
    <property type="entry name" value="PROLYL AMINOPEPTIDASE"/>
    <property type="match status" value="1"/>
</dbReference>
<dbReference type="AlphaFoldDB" id="A0A067QA51"/>
<dbReference type="InParanoid" id="A0A067QA51"/>
<sequence>MLRSSLSLRTAQASTLARAAHPLCVLRVLTPPVLPVTLEFSSLRLSVRSMSKLSPQIPLSKVENETYTVTGDIKIVEHFFDLPLDYVNPTAEKIRIFARSAIPREKAKTPEAESKLPVCVYLQGGPGFECGLPTDYGFTKAFWEKGYRMLFLDQRGTGLSTPLSPSSIDRAIVRGKKVETDEQKAEYIGFFRGDSIVRDAEEIRKLMLGAKEKEEDRKWTLFGQSYGGFLITTYLSFFPNSLKEVYITGGIPPLVLDPDLVYERTYEKLQERNALYYKKYPQDVSRVHKILSFLTKDGREGIPLPGEGTLTPERFLALGLGVGMHGGFDDLHQLVLRGSNDLDLFGEVSYKFLQSVRSHLSFDENIIYAILHESIYCQGKASNWSAQRLKRDPRFSWSTMSQKAEAEPVYFTGEMIYPSFFDVFTELISLKPVAEILAQKSDWPALYDEAQLAKNEVPVMAAVYMHDMYVSFDLTMQSIAKIKNVRPFVTNLLFHNAVSRKTEEVLPKLFELSQGVIE</sequence>
<dbReference type="InterPro" id="IPR029058">
    <property type="entry name" value="AB_hydrolase_fold"/>
</dbReference>
<dbReference type="HOGENOM" id="CLU_024518_2_1_1"/>
<dbReference type="STRING" id="933084.A0A067QA51"/>
<evidence type="ECO:0000313" key="4">
    <source>
        <dbReference type="EMBL" id="KDQ59436.1"/>
    </source>
</evidence>
<dbReference type="PRINTS" id="PR00793">
    <property type="entry name" value="PROAMNOPTASE"/>
</dbReference>
<comment type="similarity">
    <text evidence="1">Belongs to the peptidase S33 family.</text>
</comment>
<evidence type="ECO:0000313" key="5">
    <source>
        <dbReference type="Proteomes" id="UP000027265"/>
    </source>
</evidence>
<dbReference type="GO" id="GO:0008233">
    <property type="term" value="F:peptidase activity"/>
    <property type="evidence" value="ECO:0007669"/>
    <property type="project" value="InterPro"/>
</dbReference>
<keyword evidence="5" id="KW-1185">Reference proteome</keyword>
<evidence type="ECO:0000256" key="1">
    <source>
        <dbReference type="ARBA" id="ARBA00010088"/>
    </source>
</evidence>
<reference evidence="5" key="1">
    <citation type="journal article" date="2014" name="Proc. Natl. Acad. Sci. U.S.A.">
        <title>Extensive sampling of basidiomycete genomes demonstrates inadequacy of the white-rot/brown-rot paradigm for wood decay fungi.</title>
        <authorList>
            <person name="Riley R."/>
            <person name="Salamov A.A."/>
            <person name="Brown D.W."/>
            <person name="Nagy L.G."/>
            <person name="Floudas D."/>
            <person name="Held B.W."/>
            <person name="Levasseur A."/>
            <person name="Lombard V."/>
            <person name="Morin E."/>
            <person name="Otillar R."/>
            <person name="Lindquist E.A."/>
            <person name="Sun H."/>
            <person name="LaButti K.M."/>
            <person name="Schmutz J."/>
            <person name="Jabbour D."/>
            <person name="Luo H."/>
            <person name="Baker S.E."/>
            <person name="Pisabarro A.G."/>
            <person name="Walton J.D."/>
            <person name="Blanchette R.A."/>
            <person name="Henrissat B."/>
            <person name="Martin F."/>
            <person name="Cullen D."/>
            <person name="Hibbett D.S."/>
            <person name="Grigoriev I.V."/>
        </authorList>
    </citation>
    <scope>NUCLEOTIDE SEQUENCE [LARGE SCALE GENOMIC DNA]</scope>
    <source>
        <strain evidence="5">MUCL 33604</strain>
    </source>
</reference>
<evidence type="ECO:0000256" key="2">
    <source>
        <dbReference type="ARBA" id="ARBA00022801"/>
    </source>
</evidence>
<dbReference type="PANTHER" id="PTHR43248">
    <property type="entry name" value="2-SUCCINYL-6-HYDROXY-2,4-CYCLOHEXADIENE-1-CARBOXYLATE SYNTHASE"/>
    <property type="match status" value="1"/>
</dbReference>
<gene>
    <name evidence="4" type="ORF">JAAARDRAFT_32999</name>
</gene>
<dbReference type="InterPro" id="IPR002410">
    <property type="entry name" value="Peptidase_S33"/>
</dbReference>
<proteinExistence type="inferred from homology"/>
<protein>
    <recommendedName>
        <fullName evidence="3">AB hydrolase-1 domain-containing protein</fullName>
    </recommendedName>
</protein>
<dbReference type="Gene3D" id="3.40.50.1820">
    <property type="entry name" value="alpha/beta hydrolase"/>
    <property type="match status" value="1"/>
</dbReference>
<dbReference type="EMBL" id="KL197715">
    <property type="protein sequence ID" value="KDQ59436.1"/>
    <property type="molecule type" value="Genomic_DNA"/>
</dbReference>
<dbReference type="SUPFAM" id="SSF53474">
    <property type="entry name" value="alpha/beta-Hydrolases"/>
    <property type="match status" value="1"/>
</dbReference>
<dbReference type="Proteomes" id="UP000027265">
    <property type="component" value="Unassembled WGS sequence"/>
</dbReference>
<dbReference type="Pfam" id="PF00561">
    <property type="entry name" value="Abhydrolase_1"/>
    <property type="match status" value="1"/>
</dbReference>
<dbReference type="InterPro" id="IPR000073">
    <property type="entry name" value="AB_hydrolase_1"/>
</dbReference>
<evidence type="ECO:0000259" key="3">
    <source>
        <dbReference type="Pfam" id="PF00561"/>
    </source>
</evidence>
<dbReference type="GO" id="GO:0006508">
    <property type="term" value="P:proteolysis"/>
    <property type="evidence" value="ECO:0007669"/>
    <property type="project" value="InterPro"/>
</dbReference>
<name>A0A067QA51_9AGAM</name>
<feature type="domain" description="AB hydrolase-1" evidence="3">
    <location>
        <begin position="120"/>
        <end position="289"/>
    </location>
</feature>
<dbReference type="OrthoDB" id="1898734at2759"/>
<keyword evidence="2" id="KW-0378">Hydrolase</keyword>
<accession>A0A067QA51</accession>